<evidence type="ECO:0000313" key="6">
    <source>
        <dbReference type="Proteomes" id="UP000032250"/>
    </source>
</evidence>
<accession>A0A0D1A1P4</accession>
<evidence type="ECO:0000256" key="1">
    <source>
        <dbReference type="ARBA" id="ARBA00022670"/>
    </source>
</evidence>
<evidence type="ECO:0000313" key="5">
    <source>
        <dbReference type="EMBL" id="KIS24753.1"/>
    </source>
</evidence>
<dbReference type="HOGENOM" id="CLU_055087_1_0_9"/>
<dbReference type="PIRSF" id="PIRSF019549">
    <property type="entry name" value="Peptidase_A25"/>
    <property type="match status" value="1"/>
</dbReference>
<evidence type="ECO:0000256" key="2">
    <source>
        <dbReference type="ARBA" id="ARBA00022801"/>
    </source>
</evidence>
<dbReference type="EC" id="3.4.24.78" evidence="4"/>
<dbReference type="Pfam" id="PF03418">
    <property type="entry name" value="Peptidase_A25"/>
    <property type="match status" value="1"/>
</dbReference>
<dbReference type="InterPro" id="IPR005080">
    <property type="entry name" value="Peptidase_A25"/>
</dbReference>
<organism evidence="5 6">
    <name type="scientific">Clostridium botulinum B2 450</name>
    <dbReference type="NCBI Taxonomy" id="1379739"/>
    <lineage>
        <taxon>Bacteria</taxon>
        <taxon>Bacillati</taxon>
        <taxon>Bacillota</taxon>
        <taxon>Clostridia</taxon>
        <taxon>Eubacteriales</taxon>
        <taxon>Clostridiaceae</taxon>
        <taxon>Clostridium</taxon>
    </lineage>
</organism>
<keyword evidence="1 4" id="KW-0645">Protease</keyword>
<dbReference type="HAMAP" id="MF_00626">
    <property type="entry name" value="Germination_prot"/>
    <property type="match status" value="1"/>
</dbReference>
<dbReference type="EMBL" id="JXSU01000007">
    <property type="protein sequence ID" value="KIS24753.1"/>
    <property type="molecule type" value="Genomic_DNA"/>
</dbReference>
<keyword evidence="2 4" id="KW-0378">Hydrolase</keyword>
<sequence>MFNIRTDLAIEAKEIYEQENKSKIDGVQVFEYKEEDVDITEVKIINNNGELAMKKPKGSYITLNVPEFAHYDSETLEKVSEILGKVLKKIVKIDKSMTALVVGLGNWNVTADALGPKVVSKIMVTRHLKELVPNQIDENVRPVCAISPGVLGITGLETSEVIKGIVQKIKPNLVICIDALASRKTDRVNNTIQIGTTGISPGAGVGNKRMELSEKTLGVPVIAVGVPTVVDAATLANDTIDMVLEDMINNSEKGGKFYEMLKSVDTEDKLGMIKEVLDPRLGNLIVTPKEEDMLIESLSKIIGNGINMALQPAFQLEEINKYLN</sequence>
<dbReference type="GO" id="GO:0009847">
    <property type="term" value="P:spore germination"/>
    <property type="evidence" value="ECO:0007669"/>
    <property type="project" value="UniProtKB-UniRule"/>
</dbReference>
<dbReference type="NCBIfam" id="TIGR01441">
    <property type="entry name" value="GPR"/>
    <property type="match status" value="1"/>
</dbReference>
<dbReference type="OrthoDB" id="9777293at2"/>
<name>A0A0D1A1P4_CLOBO</name>
<proteinExistence type="inferred from homology"/>
<feature type="chain" id="PRO_5023313066" description="Germination protease" evidence="4">
    <location>
        <begin position="8"/>
        <end position="324"/>
    </location>
</feature>
<feature type="propeptide" id="PRO_5005018458" evidence="4">
    <location>
        <begin position="1"/>
        <end position="7"/>
    </location>
</feature>
<evidence type="ECO:0000256" key="4">
    <source>
        <dbReference type="HAMAP-Rule" id="MF_00626"/>
    </source>
</evidence>
<keyword evidence="3 4" id="KW-0865">Zymogen</keyword>
<dbReference type="GO" id="GO:0004222">
    <property type="term" value="F:metalloendopeptidase activity"/>
    <property type="evidence" value="ECO:0007669"/>
    <property type="project" value="UniProtKB-UniRule"/>
</dbReference>
<dbReference type="RefSeq" id="WP_043032240.1">
    <property type="nucleotide sequence ID" value="NZ_JXSU01000007.1"/>
</dbReference>
<comment type="catalytic activity">
    <reaction evidence="4">
        <text>Endopeptidase action with P4 Glu or Asp, P1 preferably Glu &gt; Asp, P1' hydrophobic and P2' Ala.</text>
        <dbReference type="EC" id="3.4.24.78"/>
    </reaction>
</comment>
<comment type="caution">
    <text evidence="5">The sequence shown here is derived from an EMBL/GenBank/DDBJ whole genome shotgun (WGS) entry which is preliminary data.</text>
</comment>
<dbReference type="Proteomes" id="UP000032250">
    <property type="component" value="Unassembled WGS sequence"/>
</dbReference>
<comment type="similarity">
    <text evidence="4">Belongs to the peptidase A25 family.</text>
</comment>
<dbReference type="Gene3D" id="3.40.50.1450">
    <property type="entry name" value="HybD-like"/>
    <property type="match status" value="1"/>
</dbReference>
<dbReference type="InterPro" id="IPR023430">
    <property type="entry name" value="Pept_HybD-like_dom_sf"/>
</dbReference>
<dbReference type="GO" id="GO:0006508">
    <property type="term" value="P:proteolysis"/>
    <property type="evidence" value="ECO:0007669"/>
    <property type="project" value="UniProtKB-UniRule"/>
</dbReference>
<comment type="PTM">
    <text evidence="4">Autoproteolytically processed. The inactive tetrameric zymogen termed p46 autoprocesses to a smaller form termed p41, which is active only during spore germination.</text>
</comment>
<dbReference type="PATRIC" id="fig|1379739.3.peg.3317"/>
<comment type="subunit">
    <text evidence="4">Homotetramer.</text>
</comment>
<comment type="function">
    <text evidence="4">Initiates the rapid degradation of small, acid-soluble proteins during spore germination.</text>
</comment>
<gene>
    <name evidence="4" type="primary">gpr</name>
    <name evidence="5" type="ORF">N495_14620</name>
</gene>
<dbReference type="AlphaFoldDB" id="A0A0D1A1P4"/>
<dbReference type="SUPFAM" id="SSF53163">
    <property type="entry name" value="HybD-like"/>
    <property type="match status" value="1"/>
</dbReference>
<evidence type="ECO:0000256" key="3">
    <source>
        <dbReference type="ARBA" id="ARBA00023145"/>
    </source>
</evidence>
<protein>
    <recommendedName>
        <fullName evidence="4">Germination protease</fullName>
        <ecNumber evidence="4">3.4.24.78</ecNumber>
    </recommendedName>
    <alternativeName>
        <fullName evidence="4">GPR endopeptidase</fullName>
    </alternativeName>
    <alternativeName>
        <fullName evidence="4">Germination proteinase</fullName>
    </alternativeName>
    <alternativeName>
        <fullName evidence="4">Spore protease</fullName>
    </alternativeName>
</protein>
<reference evidence="5 6" key="1">
    <citation type="submission" date="2014-06" db="EMBL/GenBank/DDBJ databases">
        <title>Genome characterization of distinct group I Clostridium botulinum lineages.</title>
        <authorList>
            <person name="Giordani F."/>
            <person name="Anselmo A."/>
            <person name="Fillo S."/>
            <person name="Palozzi A.M."/>
            <person name="Fortunato A."/>
            <person name="Gentile B."/>
            <person name="Ciammaruconi A."/>
            <person name="Anniballi F."/>
            <person name="De Medici D."/>
            <person name="Lista F."/>
        </authorList>
    </citation>
    <scope>NUCLEOTIDE SEQUENCE [LARGE SCALE GENOMIC DNA]</scope>
    <source>
        <strain evidence="5 6">B2 450</strain>
    </source>
</reference>